<evidence type="ECO:0000256" key="3">
    <source>
        <dbReference type="ARBA" id="ARBA00022840"/>
    </source>
</evidence>
<dbReference type="Gene3D" id="3.40.50.20">
    <property type="match status" value="1"/>
</dbReference>
<dbReference type="AlphaFoldDB" id="A0AAD7E9J9"/>
<protein>
    <recommendedName>
        <fullName evidence="5">ATP-grasp domain-containing protein</fullName>
    </recommendedName>
</protein>
<keyword evidence="1" id="KW-0436">Ligase</keyword>
<dbReference type="GO" id="GO:0016874">
    <property type="term" value="F:ligase activity"/>
    <property type="evidence" value="ECO:0007669"/>
    <property type="project" value="UniProtKB-KW"/>
</dbReference>
<accession>A0AAD7E9J9</accession>
<dbReference type="InterPro" id="IPR041472">
    <property type="entry name" value="BL00235/CARNS1_N"/>
</dbReference>
<dbReference type="EMBL" id="JARIHO010000108">
    <property type="protein sequence ID" value="KAJ7303034.1"/>
    <property type="molecule type" value="Genomic_DNA"/>
</dbReference>
<dbReference type="InterPro" id="IPR052032">
    <property type="entry name" value="ATP-dep_AA_Ligase"/>
</dbReference>
<keyword evidence="7" id="KW-1185">Reference proteome</keyword>
<name>A0AAD7E9J9_9AGAR</name>
<evidence type="ECO:0000313" key="6">
    <source>
        <dbReference type="EMBL" id="KAJ7303034.1"/>
    </source>
</evidence>
<dbReference type="PROSITE" id="PS50975">
    <property type="entry name" value="ATP_GRASP"/>
    <property type="match status" value="1"/>
</dbReference>
<dbReference type="Proteomes" id="UP001218218">
    <property type="component" value="Unassembled WGS sequence"/>
</dbReference>
<gene>
    <name evidence="6" type="ORF">DFH08DRAFT_1089476</name>
</gene>
<dbReference type="GO" id="GO:0005524">
    <property type="term" value="F:ATP binding"/>
    <property type="evidence" value="ECO:0007669"/>
    <property type="project" value="UniProtKB-UniRule"/>
</dbReference>
<evidence type="ECO:0000259" key="5">
    <source>
        <dbReference type="PROSITE" id="PS50975"/>
    </source>
</evidence>
<evidence type="ECO:0000256" key="1">
    <source>
        <dbReference type="ARBA" id="ARBA00022598"/>
    </source>
</evidence>
<reference evidence="6" key="1">
    <citation type="submission" date="2023-03" db="EMBL/GenBank/DDBJ databases">
        <title>Massive genome expansion in bonnet fungi (Mycena s.s.) driven by repeated elements and novel gene families across ecological guilds.</title>
        <authorList>
            <consortium name="Lawrence Berkeley National Laboratory"/>
            <person name="Harder C.B."/>
            <person name="Miyauchi S."/>
            <person name="Viragh M."/>
            <person name="Kuo A."/>
            <person name="Thoen E."/>
            <person name="Andreopoulos B."/>
            <person name="Lu D."/>
            <person name="Skrede I."/>
            <person name="Drula E."/>
            <person name="Henrissat B."/>
            <person name="Morin E."/>
            <person name="Kohler A."/>
            <person name="Barry K."/>
            <person name="LaButti K."/>
            <person name="Morin E."/>
            <person name="Salamov A."/>
            <person name="Lipzen A."/>
            <person name="Mereny Z."/>
            <person name="Hegedus B."/>
            <person name="Baldrian P."/>
            <person name="Stursova M."/>
            <person name="Weitz H."/>
            <person name="Taylor A."/>
            <person name="Grigoriev I.V."/>
            <person name="Nagy L.G."/>
            <person name="Martin F."/>
            <person name="Kauserud H."/>
        </authorList>
    </citation>
    <scope>NUCLEOTIDE SEQUENCE</scope>
    <source>
        <strain evidence="6">CBHHK002</strain>
    </source>
</reference>
<dbReference type="SUPFAM" id="SSF56059">
    <property type="entry name" value="Glutathione synthetase ATP-binding domain-like"/>
    <property type="match status" value="1"/>
</dbReference>
<dbReference type="Pfam" id="PF13535">
    <property type="entry name" value="ATP-grasp_4"/>
    <property type="match status" value="1"/>
</dbReference>
<dbReference type="PANTHER" id="PTHR43585">
    <property type="entry name" value="FUMIPYRROLE BIOSYNTHESIS PROTEIN C"/>
    <property type="match status" value="1"/>
</dbReference>
<evidence type="ECO:0000313" key="7">
    <source>
        <dbReference type="Proteomes" id="UP001218218"/>
    </source>
</evidence>
<dbReference type="PANTHER" id="PTHR43585:SF2">
    <property type="entry name" value="ATP-GRASP ENZYME FSQD"/>
    <property type="match status" value="1"/>
</dbReference>
<keyword evidence="3 4" id="KW-0067">ATP-binding</keyword>
<dbReference type="InterPro" id="IPR011761">
    <property type="entry name" value="ATP-grasp"/>
</dbReference>
<keyword evidence="2 4" id="KW-0547">Nucleotide-binding</keyword>
<dbReference type="GO" id="GO:0046872">
    <property type="term" value="F:metal ion binding"/>
    <property type="evidence" value="ECO:0007669"/>
    <property type="project" value="InterPro"/>
</dbReference>
<evidence type="ECO:0000256" key="2">
    <source>
        <dbReference type="ARBA" id="ARBA00022741"/>
    </source>
</evidence>
<feature type="domain" description="ATP-grasp" evidence="5">
    <location>
        <begin position="239"/>
        <end position="330"/>
    </location>
</feature>
<organism evidence="6 7">
    <name type="scientific">Mycena albidolilacea</name>
    <dbReference type="NCBI Taxonomy" id="1033008"/>
    <lineage>
        <taxon>Eukaryota</taxon>
        <taxon>Fungi</taxon>
        <taxon>Dikarya</taxon>
        <taxon>Basidiomycota</taxon>
        <taxon>Agaricomycotina</taxon>
        <taxon>Agaricomycetes</taxon>
        <taxon>Agaricomycetidae</taxon>
        <taxon>Agaricales</taxon>
        <taxon>Marasmiineae</taxon>
        <taxon>Mycenaceae</taxon>
        <taxon>Mycena</taxon>
    </lineage>
</organism>
<sequence>MPGFAPVEALWRANTPSGYFRTVDVTLHAHRPTPITDQLQGALFAAPEHSAQRLFVKCIALGVESPRHIKLVLPTTHGFLPRRNFFERRLLDCPFAEEITGFLVPVEQTELCSRTNDFLAIIAVAAAGILLRADATEDHLAVVDKELAARYPHLQMGIGFIQAVKDLDVRLIVLGPKGPQHWLETPENAAGFCGALVPVNLAFGADLPARISAAVRGYTGWDCVDGIFTAHDRYLVATAQAAEMLGLPAAPVRAHEISTDKFAGVHDARQRIGTGDEVRYPAIVKPISGFASEGVAKVNSDGELFDSIAQINSARHGNVVIVETYIDGPEFDANFVLYRAGNLATLDVLAS</sequence>
<dbReference type="Gene3D" id="3.30.470.20">
    <property type="entry name" value="ATP-grasp fold, B domain"/>
    <property type="match status" value="1"/>
</dbReference>
<proteinExistence type="predicted"/>
<dbReference type="Pfam" id="PF18130">
    <property type="entry name" value="ATPgrasp_N"/>
    <property type="match status" value="1"/>
</dbReference>
<evidence type="ECO:0000256" key="4">
    <source>
        <dbReference type="PROSITE-ProRule" id="PRU00409"/>
    </source>
</evidence>
<comment type="caution">
    <text evidence="6">The sequence shown here is derived from an EMBL/GenBank/DDBJ whole genome shotgun (WGS) entry which is preliminary data.</text>
</comment>